<gene>
    <name evidence="1" type="ORF">VQ03_25290</name>
</gene>
<sequence>MSRVARVTSSFCSPTVAPDTPTFDRPVRKIAYPAMKVERPAVQLCLAQQSVKSMPSRSMSGVRYSTGSKVEVLMLN</sequence>
<dbReference type="AlphaFoldDB" id="A0A0J6SHU1"/>
<evidence type="ECO:0000313" key="2">
    <source>
        <dbReference type="Proteomes" id="UP000036449"/>
    </source>
</evidence>
<protein>
    <submittedName>
        <fullName evidence="1">Uncharacterized protein</fullName>
    </submittedName>
</protein>
<accession>A0A0J6SHU1</accession>
<evidence type="ECO:0000313" key="1">
    <source>
        <dbReference type="EMBL" id="KMO33224.1"/>
    </source>
</evidence>
<organism evidence="1 2">
    <name type="scientific">Methylobacterium tarhaniae</name>
    <dbReference type="NCBI Taxonomy" id="1187852"/>
    <lineage>
        <taxon>Bacteria</taxon>
        <taxon>Pseudomonadati</taxon>
        <taxon>Pseudomonadota</taxon>
        <taxon>Alphaproteobacteria</taxon>
        <taxon>Hyphomicrobiales</taxon>
        <taxon>Methylobacteriaceae</taxon>
        <taxon>Methylobacterium</taxon>
    </lineage>
</organism>
<keyword evidence="2" id="KW-1185">Reference proteome</keyword>
<dbReference type="Proteomes" id="UP000036449">
    <property type="component" value="Unassembled WGS sequence"/>
</dbReference>
<proteinExistence type="predicted"/>
<dbReference type="EMBL" id="LABZ01000204">
    <property type="protein sequence ID" value="KMO33224.1"/>
    <property type="molecule type" value="Genomic_DNA"/>
</dbReference>
<name>A0A0J6SHU1_9HYPH</name>
<comment type="caution">
    <text evidence="1">The sequence shown here is derived from an EMBL/GenBank/DDBJ whole genome shotgun (WGS) entry which is preliminary data.</text>
</comment>
<reference evidence="1 2" key="1">
    <citation type="submission" date="2015-03" db="EMBL/GenBank/DDBJ databases">
        <title>Genome sequencing of Methylobacterium tarhaniae DSM 25844.</title>
        <authorList>
            <person name="Chaudhry V."/>
            <person name="Patil P.B."/>
        </authorList>
    </citation>
    <scope>NUCLEOTIDE SEQUENCE [LARGE SCALE GENOMIC DNA]</scope>
    <source>
        <strain evidence="1 2">DSM 25844</strain>
    </source>
</reference>